<dbReference type="InterPro" id="IPR023591">
    <property type="entry name" value="Ribosomal_uS2_flav_dom_sf"/>
</dbReference>
<accession>A0A844LWP4</accession>
<dbReference type="GO" id="GO:0022627">
    <property type="term" value="C:cytosolic small ribosomal subunit"/>
    <property type="evidence" value="ECO:0007669"/>
    <property type="project" value="TreeGrafter"/>
</dbReference>
<evidence type="ECO:0000256" key="4">
    <source>
        <dbReference type="ARBA" id="ARBA00035256"/>
    </source>
</evidence>
<keyword evidence="3 5" id="KW-0687">Ribonucleoprotein</keyword>
<name>A0A844LWP4_9GAMM</name>
<dbReference type="PRINTS" id="PR00395">
    <property type="entry name" value="RIBOSOMALS2"/>
</dbReference>
<protein>
    <recommendedName>
        <fullName evidence="4 5">Small ribosomal subunit protein uS2</fullName>
    </recommendedName>
</protein>
<dbReference type="GO" id="GO:0003735">
    <property type="term" value="F:structural constituent of ribosome"/>
    <property type="evidence" value="ECO:0007669"/>
    <property type="project" value="InterPro"/>
</dbReference>
<dbReference type="AlphaFoldDB" id="A0A844LWP4"/>
<dbReference type="OrthoDB" id="9808036at2"/>
<evidence type="ECO:0000256" key="7">
    <source>
        <dbReference type="SAM" id="MobiDB-lite"/>
    </source>
</evidence>
<dbReference type="FunFam" id="1.10.287.610:FF:000001">
    <property type="entry name" value="30S ribosomal protein S2"/>
    <property type="match status" value="1"/>
</dbReference>
<evidence type="ECO:0000313" key="9">
    <source>
        <dbReference type="Proteomes" id="UP000442109"/>
    </source>
</evidence>
<dbReference type="InterPro" id="IPR018130">
    <property type="entry name" value="Ribosomal_uS2_CS"/>
</dbReference>
<dbReference type="InterPro" id="IPR001865">
    <property type="entry name" value="Ribosomal_uS2"/>
</dbReference>
<evidence type="ECO:0000256" key="3">
    <source>
        <dbReference type="ARBA" id="ARBA00023274"/>
    </source>
</evidence>
<dbReference type="Gene3D" id="3.40.50.10490">
    <property type="entry name" value="Glucose-6-phosphate isomerase like protein, domain 1"/>
    <property type="match status" value="1"/>
</dbReference>
<evidence type="ECO:0000256" key="5">
    <source>
        <dbReference type="HAMAP-Rule" id="MF_00291"/>
    </source>
</evidence>
<dbReference type="Proteomes" id="UP000442109">
    <property type="component" value="Unassembled WGS sequence"/>
</dbReference>
<keyword evidence="2 5" id="KW-0689">Ribosomal protein</keyword>
<dbReference type="GO" id="GO:0006412">
    <property type="term" value="P:translation"/>
    <property type="evidence" value="ECO:0007669"/>
    <property type="project" value="UniProtKB-UniRule"/>
</dbReference>
<reference evidence="8 9" key="1">
    <citation type="journal article" date="2019" name="PLoS ONE">
        <title>Pup mortality in New Zealand sea lions (Phocarctos hookeri) at Enderby Island, Auckland Islands, 2013-18.</title>
        <authorList>
            <person name="Michael S.A."/>
            <person name="Hayman D.T.S."/>
            <person name="Gray R."/>
            <person name="Zhang J."/>
            <person name="Rogers L."/>
            <person name="Roe W.D."/>
        </authorList>
    </citation>
    <scope>NUCLEOTIDE SEQUENCE [LARGE SCALE GENOMIC DNA]</scope>
    <source>
        <strain evidence="8 9">SM868</strain>
    </source>
</reference>
<dbReference type="SMR" id="A0A844LWP4"/>
<dbReference type="Gene3D" id="1.10.287.610">
    <property type="entry name" value="Helix hairpin bin"/>
    <property type="match status" value="1"/>
</dbReference>
<evidence type="ECO:0000256" key="6">
    <source>
        <dbReference type="RuleBase" id="RU003631"/>
    </source>
</evidence>
<dbReference type="SUPFAM" id="SSF52313">
    <property type="entry name" value="Ribosomal protein S2"/>
    <property type="match status" value="1"/>
</dbReference>
<dbReference type="PANTHER" id="PTHR12534:SF0">
    <property type="entry name" value="SMALL RIBOSOMAL SUBUNIT PROTEIN US2M"/>
    <property type="match status" value="1"/>
</dbReference>
<evidence type="ECO:0000256" key="1">
    <source>
        <dbReference type="ARBA" id="ARBA00006242"/>
    </source>
</evidence>
<dbReference type="RefSeq" id="WP_041773277.1">
    <property type="nucleotide sequence ID" value="NZ_WFKQ01000001.1"/>
</dbReference>
<dbReference type="PROSITE" id="PS00963">
    <property type="entry name" value="RIBOSOMAL_S2_2"/>
    <property type="match status" value="1"/>
</dbReference>
<dbReference type="NCBIfam" id="TIGR01011">
    <property type="entry name" value="rpsB_bact"/>
    <property type="match status" value="1"/>
</dbReference>
<dbReference type="PROSITE" id="PS00962">
    <property type="entry name" value="RIBOSOMAL_S2_1"/>
    <property type="match status" value="1"/>
</dbReference>
<dbReference type="EMBL" id="WFKQ01000001">
    <property type="protein sequence ID" value="MUG31262.1"/>
    <property type="molecule type" value="Genomic_DNA"/>
</dbReference>
<gene>
    <name evidence="5 8" type="primary">rpsB</name>
    <name evidence="8" type="ORF">GB996_00450</name>
</gene>
<evidence type="ECO:0000313" key="8">
    <source>
        <dbReference type="EMBL" id="MUG31262.1"/>
    </source>
</evidence>
<sequence>MSNSPTNMPMRDLLQAGAHFGHQTRFWNPKMNQYIFGARNKIHIINLEHTVKAFNEALTYVNGLAAKNNKVLFVGTKRAASGVIREQALRAGQPYVDHRWLGGMLTNWKTLRQSINRLKELEKQAEDGTFAKLTKREALERTRAMEKLERSLGGIKNMGGLPDAIFVVDVDHEAIAIKEAKNLGIPVIGIVDTNSNPDNVDYIIPANDDAIRAVTLYVTRMADAIIAGKEYAKTQAGGAAEAPAAEDVQTEEAAAPEADSAE</sequence>
<evidence type="ECO:0000256" key="2">
    <source>
        <dbReference type="ARBA" id="ARBA00022980"/>
    </source>
</evidence>
<feature type="region of interest" description="Disordered" evidence="7">
    <location>
        <begin position="236"/>
        <end position="262"/>
    </location>
</feature>
<dbReference type="PANTHER" id="PTHR12534">
    <property type="entry name" value="30S RIBOSOMAL PROTEIN S2 PROKARYOTIC AND ORGANELLAR"/>
    <property type="match status" value="1"/>
</dbReference>
<keyword evidence="9" id="KW-1185">Reference proteome</keyword>
<organism evidence="8 9">
    <name type="scientific">Psychrobacter sanguinis</name>
    <dbReference type="NCBI Taxonomy" id="861445"/>
    <lineage>
        <taxon>Bacteria</taxon>
        <taxon>Pseudomonadati</taxon>
        <taxon>Pseudomonadota</taxon>
        <taxon>Gammaproteobacteria</taxon>
        <taxon>Moraxellales</taxon>
        <taxon>Moraxellaceae</taxon>
        <taxon>Psychrobacter</taxon>
    </lineage>
</organism>
<dbReference type="HAMAP" id="MF_00291_B">
    <property type="entry name" value="Ribosomal_uS2_B"/>
    <property type="match status" value="1"/>
</dbReference>
<comment type="caution">
    <text evidence="8">The sequence shown here is derived from an EMBL/GenBank/DDBJ whole genome shotgun (WGS) entry which is preliminary data.</text>
</comment>
<dbReference type="Pfam" id="PF00318">
    <property type="entry name" value="Ribosomal_S2"/>
    <property type="match status" value="1"/>
</dbReference>
<dbReference type="InterPro" id="IPR005706">
    <property type="entry name" value="Ribosomal_uS2_bac/mit/plastid"/>
</dbReference>
<proteinExistence type="inferred from homology"/>
<dbReference type="CDD" id="cd01425">
    <property type="entry name" value="RPS2"/>
    <property type="match status" value="1"/>
</dbReference>
<comment type="similarity">
    <text evidence="1 5 6">Belongs to the universal ribosomal protein uS2 family.</text>
</comment>